<dbReference type="Proteomes" id="UP000001312">
    <property type="component" value="Unassembled WGS sequence"/>
</dbReference>
<proteinExistence type="predicted"/>
<dbReference type="RefSeq" id="XP_001591027.1">
    <property type="nucleotide sequence ID" value="XM_001590977.1"/>
</dbReference>
<sequence length="50" mass="5847">MASAERNPIMRLKEYAGQAKAGSLEWLYTKGTSRCSNEHDRRNTYEYEHP</sequence>
<dbReference type="AlphaFoldDB" id="A7EQP9"/>
<dbReference type="GeneID" id="5487418"/>
<accession>A7EQP9</accession>
<name>A7EQP9_SCLS1</name>
<gene>
    <name evidence="1" type="ORF">SS1G_07652</name>
</gene>
<keyword evidence="2" id="KW-1185">Reference proteome</keyword>
<dbReference type="KEGG" id="ssl:SS1G_07652"/>
<reference evidence="2" key="1">
    <citation type="journal article" date="2011" name="PLoS Genet.">
        <title>Genomic analysis of the necrotrophic fungal pathogens Sclerotinia sclerotiorum and Botrytis cinerea.</title>
        <authorList>
            <person name="Amselem J."/>
            <person name="Cuomo C.A."/>
            <person name="van Kan J.A."/>
            <person name="Viaud M."/>
            <person name="Benito E.P."/>
            <person name="Couloux A."/>
            <person name="Coutinho P.M."/>
            <person name="de Vries R.P."/>
            <person name="Dyer P.S."/>
            <person name="Fillinger S."/>
            <person name="Fournier E."/>
            <person name="Gout L."/>
            <person name="Hahn M."/>
            <person name="Kohn L."/>
            <person name="Lapalu N."/>
            <person name="Plummer K.M."/>
            <person name="Pradier J.M."/>
            <person name="Quevillon E."/>
            <person name="Sharon A."/>
            <person name="Simon A."/>
            <person name="ten Have A."/>
            <person name="Tudzynski B."/>
            <person name="Tudzynski P."/>
            <person name="Wincker P."/>
            <person name="Andrew M."/>
            <person name="Anthouard V."/>
            <person name="Beever R.E."/>
            <person name="Beffa R."/>
            <person name="Benoit I."/>
            <person name="Bouzid O."/>
            <person name="Brault B."/>
            <person name="Chen Z."/>
            <person name="Choquer M."/>
            <person name="Collemare J."/>
            <person name="Cotton P."/>
            <person name="Danchin E.G."/>
            <person name="Da Silva C."/>
            <person name="Gautier A."/>
            <person name="Giraud C."/>
            <person name="Giraud T."/>
            <person name="Gonzalez C."/>
            <person name="Grossetete S."/>
            <person name="Guldener U."/>
            <person name="Henrissat B."/>
            <person name="Howlett B.J."/>
            <person name="Kodira C."/>
            <person name="Kretschmer M."/>
            <person name="Lappartient A."/>
            <person name="Leroch M."/>
            <person name="Levis C."/>
            <person name="Mauceli E."/>
            <person name="Neuveglise C."/>
            <person name="Oeser B."/>
            <person name="Pearson M."/>
            <person name="Poulain J."/>
            <person name="Poussereau N."/>
            <person name="Quesneville H."/>
            <person name="Rascle C."/>
            <person name="Schumacher J."/>
            <person name="Segurens B."/>
            <person name="Sexton A."/>
            <person name="Silva E."/>
            <person name="Sirven C."/>
            <person name="Soanes D.M."/>
            <person name="Talbot N.J."/>
            <person name="Templeton M."/>
            <person name="Yandava C."/>
            <person name="Yarden O."/>
            <person name="Zeng Q."/>
            <person name="Rollins J.A."/>
            <person name="Lebrun M.H."/>
            <person name="Dickman M."/>
        </authorList>
    </citation>
    <scope>NUCLEOTIDE SEQUENCE [LARGE SCALE GENOMIC DNA]</scope>
    <source>
        <strain evidence="2">ATCC 18683 / 1980 / Ss-1</strain>
    </source>
</reference>
<dbReference type="EMBL" id="CH476630">
    <property type="protein sequence ID" value="EDN91791.1"/>
    <property type="molecule type" value="Genomic_DNA"/>
</dbReference>
<evidence type="ECO:0000313" key="1">
    <source>
        <dbReference type="EMBL" id="EDN91791.1"/>
    </source>
</evidence>
<organism evidence="1 2">
    <name type="scientific">Sclerotinia sclerotiorum (strain ATCC 18683 / 1980 / Ss-1)</name>
    <name type="common">White mold</name>
    <name type="synonym">Whetzelinia sclerotiorum</name>
    <dbReference type="NCBI Taxonomy" id="665079"/>
    <lineage>
        <taxon>Eukaryota</taxon>
        <taxon>Fungi</taxon>
        <taxon>Dikarya</taxon>
        <taxon>Ascomycota</taxon>
        <taxon>Pezizomycotina</taxon>
        <taxon>Leotiomycetes</taxon>
        <taxon>Helotiales</taxon>
        <taxon>Sclerotiniaceae</taxon>
        <taxon>Sclerotinia</taxon>
    </lineage>
</organism>
<evidence type="ECO:0000313" key="2">
    <source>
        <dbReference type="Proteomes" id="UP000001312"/>
    </source>
</evidence>
<dbReference type="InParanoid" id="A7EQP9"/>
<protein>
    <submittedName>
        <fullName evidence="1">Uncharacterized protein</fullName>
    </submittedName>
</protein>